<comment type="caution">
    <text evidence="1">The sequence shown here is derived from an EMBL/GenBank/DDBJ whole genome shotgun (WGS) entry which is preliminary data.</text>
</comment>
<reference evidence="2" key="1">
    <citation type="journal article" date="2019" name="Int. J. Syst. Evol. Microbiol.">
        <title>The Global Catalogue of Microorganisms (GCM) 10K type strain sequencing project: providing services to taxonomists for standard genome sequencing and annotation.</title>
        <authorList>
            <consortium name="The Broad Institute Genomics Platform"/>
            <consortium name="The Broad Institute Genome Sequencing Center for Infectious Disease"/>
            <person name="Wu L."/>
            <person name="Ma J."/>
        </authorList>
    </citation>
    <scope>NUCLEOTIDE SEQUENCE [LARGE SCALE GENOMIC DNA]</scope>
    <source>
        <strain evidence="2">JCM 17906</strain>
    </source>
</reference>
<evidence type="ECO:0000313" key="2">
    <source>
        <dbReference type="Proteomes" id="UP001501598"/>
    </source>
</evidence>
<dbReference type="EMBL" id="BAABGT010000083">
    <property type="protein sequence ID" value="GAA4554458.1"/>
    <property type="molecule type" value="Genomic_DNA"/>
</dbReference>
<sequence>MDTNDCVTSGRPPTDPTARSRTFTINEAWLTVVLLAVDLLSATQHLLDPGEGAALTSGDSGGEGSWPWAEQLAAALARLHTLPVPVG</sequence>
<dbReference type="RefSeq" id="WP_345424075.1">
    <property type="nucleotide sequence ID" value="NZ_BAABGT010000083.1"/>
</dbReference>
<name>A0ABP8S0E3_9PSEU</name>
<accession>A0ABP8S0E3</accession>
<keyword evidence="2" id="KW-1185">Reference proteome</keyword>
<dbReference type="Proteomes" id="UP001501598">
    <property type="component" value="Unassembled WGS sequence"/>
</dbReference>
<proteinExistence type="predicted"/>
<organism evidence="1 2">
    <name type="scientific">Pseudonocardia xishanensis</name>
    <dbReference type="NCBI Taxonomy" id="630995"/>
    <lineage>
        <taxon>Bacteria</taxon>
        <taxon>Bacillati</taxon>
        <taxon>Actinomycetota</taxon>
        <taxon>Actinomycetes</taxon>
        <taxon>Pseudonocardiales</taxon>
        <taxon>Pseudonocardiaceae</taxon>
        <taxon>Pseudonocardia</taxon>
    </lineage>
</organism>
<protein>
    <submittedName>
        <fullName evidence="1">Uncharacterized protein</fullName>
    </submittedName>
</protein>
<gene>
    <name evidence="1" type="ORF">GCM10023175_52420</name>
</gene>
<evidence type="ECO:0000313" key="1">
    <source>
        <dbReference type="EMBL" id="GAA4554458.1"/>
    </source>
</evidence>